<dbReference type="OrthoDB" id="4832961at2"/>
<dbReference type="Pfam" id="PF02687">
    <property type="entry name" value="FtsX"/>
    <property type="match status" value="1"/>
</dbReference>
<dbReference type="GO" id="GO:0022857">
    <property type="term" value="F:transmembrane transporter activity"/>
    <property type="evidence" value="ECO:0007669"/>
    <property type="project" value="TreeGrafter"/>
</dbReference>
<evidence type="ECO:0000259" key="10">
    <source>
        <dbReference type="Pfam" id="PF12704"/>
    </source>
</evidence>
<evidence type="ECO:0000256" key="3">
    <source>
        <dbReference type="ARBA" id="ARBA00022692"/>
    </source>
</evidence>
<organism evidence="11 12">
    <name type="scientific">Sediminihabitans luteus</name>
    <dbReference type="NCBI Taxonomy" id="1138585"/>
    <lineage>
        <taxon>Bacteria</taxon>
        <taxon>Bacillati</taxon>
        <taxon>Actinomycetota</taxon>
        <taxon>Actinomycetes</taxon>
        <taxon>Micrococcales</taxon>
        <taxon>Cellulomonadaceae</taxon>
        <taxon>Sediminihabitans</taxon>
    </lineage>
</organism>
<reference evidence="11 12" key="1">
    <citation type="submission" date="2017-11" db="EMBL/GenBank/DDBJ databases">
        <title>Genomic Encyclopedia of Archaeal and Bacterial Type Strains, Phase II (KMG-II): From Individual Species to Whole Genera.</title>
        <authorList>
            <person name="Goeker M."/>
        </authorList>
    </citation>
    <scope>NUCLEOTIDE SEQUENCE [LARGE SCALE GENOMIC DNA]</scope>
    <source>
        <strain evidence="11 12">DSM 25478</strain>
    </source>
</reference>
<dbReference type="InterPro" id="IPR025857">
    <property type="entry name" value="MacB_PCD"/>
</dbReference>
<feature type="compositionally biased region" description="Gly residues" evidence="7">
    <location>
        <begin position="145"/>
        <end position="157"/>
    </location>
</feature>
<keyword evidence="4 8" id="KW-1133">Transmembrane helix</keyword>
<sequence length="524" mass="50203">MFFTYLRRELSNRRKQSVIIAIGMAVAIALVMIVNAVAAGVSDAQDDVLDSVYGVGTDITVTQAGEPGGRGPGRFDVGSDDGEASDDGGSRSFDQDQLAVARGTASFDASALDTVAGIEHVAGTTGTLVLSNTSFSGEVPDFGQMQGGQGGGPGGGDAQSAPTGGADGAGGSAFSIDAFTVTGVDPAADAVGPLTAVEVSDGRGLETADNTSGDDGAAGTVAVLDSTYAESADLAVGDTVTVGGTDLDVVGVVSSTSGEGVSTGSDVYVPLALAQSLADLDGQVSNVYVQADSSEHVDAISDAISAALPDVSVSTQADLASSVTGSLSTASDLVSTLGLWLSVIVLAAAFGIAILFTVSGVTRRTRELGTLKAIGWPNGRVVGQVAGESLVQGLIGGVAGLALGLVGIGVINALGITLSGATGTGGFTFGGPGGFGGAGGAGADAGAGPGAAGGGPGGGGGGGPFGGAADAAQSAVDVALHAPVSVTVIVVAIGLAVLGGLLAGLVGGRRAARLRPAEALRSVA</sequence>
<accession>A0A2M9CD74</accession>
<dbReference type="Pfam" id="PF12704">
    <property type="entry name" value="MacB_PCD"/>
    <property type="match status" value="1"/>
</dbReference>
<gene>
    <name evidence="11" type="ORF">CLV28_2362</name>
</gene>
<keyword evidence="12" id="KW-1185">Reference proteome</keyword>
<dbReference type="Proteomes" id="UP000231693">
    <property type="component" value="Unassembled WGS sequence"/>
</dbReference>
<evidence type="ECO:0000256" key="5">
    <source>
        <dbReference type="ARBA" id="ARBA00023136"/>
    </source>
</evidence>
<dbReference type="PANTHER" id="PTHR30572">
    <property type="entry name" value="MEMBRANE COMPONENT OF TRANSPORTER-RELATED"/>
    <property type="match status" value="1"/>
</dbReference>
<dbReference type="InterPro" id="IPR003838">
    <property type="entry name" value="ABC3_permease_C"/>
</dbReference>
<keyword evidence="2" id="KW-1003">Cell membrane</keyword>
<feature type="domain" description="ABC3 transporter permease C-terminal" evidence="9">
    <location>
        <begin position="341"/>
        <end position="413"/>
    </location>
</feature>
<evidence type="ECO:0000313" key="12">
    <source>
        <dbReference type="Proteomes" id="UP000231693"/>
    </source>
</evidence>
<evidence type="ECO:0000256" key="4">
    <source>
        <dbReference type="ARBA" id="ARBA00022989"/>
    </source>
</evidence>
<feature type="transmembrane region" description="Helical" evidence="8">
    <location>
        <begin position="394"/>
        <end position="418"/>
    </location>
</feature>
<feature type="transmembrane region" description="Helical" evidence="8">
    <location>
        <begin position="484"/>
        <end position="506"/>
    </location>
</feature>
<feature type="domain" description="MacB-like periplasmic core" evidence="10">
    <location>
        <begin position="19"/>
        <end position="306"/>
    </location>
</feature>
<dbReference type="InterPro" id="IPR050250">
    <property type="entry name" value="Macrolide_Exporter_MacB"/>
</dbReference>
<dbReference type="EMBL" id="PGFE01000004">
    <property type="protein sequence ID" value="PJJ69886.1"/>
    <property type="molecule type" value="Genomic_DNA"/>
</dbReference>
<proteinExistence type="inferred from homology"/>
<comment type="caution">
    <text evidence="11">The sequence shown here is derived from an EMBL/GenBank/DDBJ whole genome shotgun (WGS) entry which is preliminary data.</text>
</comment>
<evidence type="ECO:0000256" key="6">
    <source>
        <dbReference type="ARBA" id="ARBA00038076"/>
    </source>
</evidence>
<feature type="transmembrane region" description="Helical" evidence="8">
    <location>
        <begin position="20"/>
        <end position="41"/>
    </location>
</feature>
<evidence type="ECO:0000256" key="2">
    <source>
        <dbReference type="ARBA" id="ARBA00022475"/>
    </source>
</evidence>
<evidence type="ECO:0000256" key="1">
    <source>
        <dbReference type="ARBA" id="ARBA00004651"/>
    </source>
</evidence>
<dbReference type="AlphaFoldDB" id="A0A2M9CD74"/>
<dbReference type="RefSeq" id="WP_100423530.1">
    <property type="nucleotide sequence ID" value="NZ_BOOX01000007.1"/>
</dbReference>
<comment type="similarity">
    <text evidence="6">Belongs to the ABC-4 integral membrane protein family.</text>
</comment>
<evidence type="ECO:0000256" key="7">
    <source>
        <dbReference type="SAM" id="MobiDB-lite"/>
    </source>
</evidence>
<feature type="region of interest" description="Disordered" evidence="7">
    <location>
        <begin position="139"/>
        <end position="169"/>
    </location>
</feature>
<protein>
    <submittedName>
        <fullName evidence="11">FtsX-like permease family protein</fullName>
    </submittedName>
</protein>
<name>A0A2M9CD74_9CELL</name>
<evidence type="ECO:0000259" key="9">
    <source>
        <dbReference type="Pfam" id="PF02687"/>
    </source>
</evidence>
<keyword evidence="3 8" id="KW-0812">Transmembrane</keyword>
<comment type="subcellular location">
    <subcellularLocation>
        <location evidence="1">Cell membrane</location>
        <topology evidence="1">Multi-pass membrane protein</topology>
    </subcellularLocation>
</comment>
<feature type="region of interest" description="Disordered" evidence="7">
    <location>
        <begin position="63"/>
        <end position="93"/>
    </location>
</feature>
<feature type="transmembrane region" description="Helical" evidence="8">
    <location>
        <begin position="337"/>
        <end position="358"/>
    </location>
</feature>
<dbReference type="PANTHER" id="PTHR30572:SF4">
    <property type="entry name" value="ABC TRANSPORTER PERMEASE YTRF"/>
    <property type="match status" value="1"/>
</dbReference>
<evidence type="ECO:0000256" key="8">
    <source>
        <dbReference type="SAM" id="Phobius"/>
    </source>
</evidence>
<keyword evidence="5 8" id="KW-0472">Membrane</keyword>
<dbReference type="GO" id="GO:0005886">
    <property type="term" value="C:plasma membrane"/>
    <property type="evidence" value="ECO:0007669"/>
    <property type="project" value="UniProtKB-SubCell"/>
</dbReference>
<evidence type="ECO:0000313" key="11">
    <source>
        <dbReference type="EMBL" id="PJJ69886.1"/>
    </source>
</evidence>